<reference evidence="2" key="1">
    <citation type="submission" date="2019-06" db="EMBL/GenBank/DDBJ databases">
        <authorList>
            <person name="Zheng W."/>
        </authorList>
    </citation>
    <scope>NUCLEOTIDE SEQUENCE</scope>
    <source>
        <strain evidence="2">QDHG01</strain>
    </source>
</reference>
<keyword evidence="3" id="KW-1185">Reference proteome</keyword>
<organism evidence="2 3">
    <name type="scientific">Halteria grandinella</name>
    <dbReference type="NCBI Taxonomy" id="5974"/>
    <lineage>
        <taxon>Eukaryota</taxon>
        <taxon>Sar</taxon>
        <taxon>Alveolata</taxon>
        <taxon>Ciliophora</taxon>
        <taxon>Intramacronucleata</taxon>
        <taxon>Spirotrichea</taxon>
        <taxon>Stichotrichia</taxon>
        <taxon>Sporadotrichida</taxon>
        <taxon>Halteriidae</taxon>
        <taxon>Halteria</taxon>
    </lineage>
</organism>
<gene>
    <name evidence="2" type="ORF">FGO68_gene3207</name>
</gene>
<keyword evidence="1" id="KW-0472">Membrane</keyword>
<dbReference type="EMBL" id="RRYP01022471">
    <property type="protein sequence ID" value="TNV72415.1"/>
    <property type="molecule type" value="Genomic_DNA"/>
</dbReference>
<proteinExistence type="predicted"/>
<comment type="caution">
    <text evidence="2">The sequence shown here is derived from an EMBL/GenBank/DDBJ whole genome shotgun (WGS) entry which is preliminary data.</text>
</comment>
<keyword evidence="1" id="KW-0812">Transmembrane</keyword>
<protein>
    <submittedName>
        <fullName evidence="2">Uncharacterized protein</fullName>
    </submittedName>
</protein>
<feature type="transmembrane region" description="Helical" evidence="1">
    <location>
        <begin position="29"/>
        <end position="51"/>
    </location>
</feature>
<evidence type="ECO:0000256" key="1">
    <source>
        <dbReference type="SAM" id="Phobius"/>
    </source>
</evidence>
<feature type="transmembrane region" description="Helical" evidence="1">
    <location>
        <begin position="97"/>
        <end position="116"/>
    </location>
</feature>
<feature type="transmembrane region" description="Helical" evidence="1">
    <location>
        <begin position="63"/>
        <end position="82"/>
    </location>
</feature>
<evidence type="ECO:0000313" key="2">
    <source>
        <dbReference type="EMBL" id="TNV72415.1"/>
    </source>
</evidence>
<dbReference type="Proteomes" id="UP000785679">
    <property type="component" value="Unassembled WGS sequence"/>
</dbReference>
<evidence type="ECO:0000313" key="3">
    <source>
        <dbReference type="Proteomes" id="UP000785679"/>
    </source>
</evidence>
<keyword evidence="1" id="KW-1133">Transmembrane helix</keyword>
<sequence>MGMISYSLICFWLLMEAYSWDFKIYWQILIYIGCLFGTILIAGFILGGIQNLGSKFGGLHERLAQIVLFVLTVPTPIGLLIWKLKGAIQNHSNYQQYLWWMIPFVLAIPLPIFMICEIYKGLKQEREVSAQNRSHHFKEFRLKK</sequence>
<name>A0A8J8NDG7_HALGN</name>
<dbReference type="AlphaFoldDB" id="A0A8J8NDG7"/>
<accession>A0A8J8NDG7</accession>